<proteinExistence type="inferred from homology"/>
<feature type="domain" description="Flagellar basal body rod protein N-terminal" evidence="8">
    <location>
        <begin position="7"/>
        <end position="36"/>
    </location>
</feature>
<dbReference type="InterPro" id="IPR002371">
    <property type="entry name" value="FlgK"/>
</dbReference>
<dbReference type="STRING" id="1156985.SAMN04488118_12128"/>
<feature type="domain" description="Flagellar basal-body/hook protein C-terminal" evidence="9">
    <location>
        <begin position="445"/>
        <end position="482"/>
    </location>
</feature>
<evidence type="ECO:0000259" key="8">
    <source>
        <dbReference type="Pfam" id="PF00460"/>
    </source>
</evidence>
<accession>A0A1G5RJ35</accession>
<dbReference type="RefSeq" id="WP_090221277.1">
    <property type="nucleotide sequence ID" value="NZ_FMWG01000021.1"/>
</dbReference>
<reference evidence="11 12" key="1">
    <citation type="submission" date="2016-10" db="EMBL/GenBank/DDBJ databases">
        <authorList>
            <person name="de Groot N.N."/>
        </authorList>
    </citation>
    <scope>NUCLEOTIDE SEQUENCE [LARGE SCALE GENOMIC DNA]</scope>
    <source>
        <strain evidence="11 12">U95</strain>
    </source>
</reference>
<protein>
    <recommendedName>
        <fullName evidence="4">Flagellar hook-associated protein 1</fullName>
    </recommendedName>
</protein>
<evidence type="ECO:0000256" key="7">
    <source>
        <dbReference type="SAM" id="Coils"/>
    </source>
</evidence>
<keyword evidence="11" id="KW-0282">Flagellum</keyword>
<dbReference type="GO" id="GO:0005576">
    <property type="term" value="C:extracellular region"/>
    <property type="evidence" value="ECO:0007669"/>
    <property type="project" value="UniProtKB-SubCell"/>
</dbReference>
<dbReference type="GO" id="GO:0005198">
    <property type="term" value="F:structural molecule activity"/>
    <property type="evidence" value="ECO:0007669"/>
    <property type="project" value="InterPro"/>
</dbReference>
<evidence type="ECO:0000313" key="12">
    <source>
        <dbReference type="Proteomes" id="UP000198767"/>
    </source>
</evidence>
<comment type="similarity">
    <text evidence="3">Belongs to the flagella basal body rod proteins family.</text>
</comment>
<sequence length="482" mass="51102">MTLSSAINSARSGIFATSRSIAVVSDNLANALTPGYSRRSVELSTRVHGVPGVHVTGITRANDPGILENRRTVEAEHKAAESRESFYKGISDSVGTVDDPSSLASFQSNFDAALIEASSRPDSVQRLNALSAAAGEYVEAINRAANEIANQRNAAERSIEQQVEAVNASLKEIEKLNARIVLAEAAGNETVALMDQRDQAIDRVNTIVPVKVVPRQNGQVALFSHGGSILLDGRANELTFNGKRDLTPYMTQASGALSGIEISGLSIRTGQNGAMKGGTLAEAFEIRDVYSVDAQAELDMVARDLIERFQDPTLDTTLGATDAGLFTDEGAFFDPANELGIANRLSLNDVVAIDGAGETWRLRDGLNAAAPGNAGDATLLRGYSEALDESRSVVVPTLGAVNVTAATLAADVMSRFAHAHENSRISLSFTAASFTEAHEMELAEGVDTDAELQSLLAIEKAYAANARVLSVVDELMETILRI</sequence>
<evidence type="ECO:0000256" key="3">
    <source>
        <dbReference type="ARBA" id="ARBA00009677"/>
    </source>
</evidence>
<name>A0A1G5RJ35_9RHOB</name>
<evidence type="ECO:0000256" key="6">
    <source>
        <dbReference type="ARBA" id="ARBA00023143"/>
    </source>
</evidence>
<keyword evidence="11" id="KW-0966">Cell projection</keyword>
<dbReference type="InterPro" id="IPR001444">
    <property type="entry name" value="Flag_bb_rod_N"/>
</dbReference>
<evidence type="ECO:0000256" key="4">
    <source>
        <dbReference type="ARBA" id="ARBA00016244"/>
    </source>
</evidence>
<comment type="subcellular location">
    <subcellularLocation>
        <location evidence="1">Bacterial flagellum basal body</location>
    </subcellularLocation>
    <subcellularLocation>
        <location evidence="2">Secreted</location>
    </subcellularLocation>
</comment>
<dbReference type="PANTHER" id="PTHR30033">
    <property type="entry name" value="FLAGELLAR HOOK-ASSOCIATED PROTEIN 1"/>
    <property type="match status" value="1"/>
</dbReference>
<feature type="coiled-coil region" evidence="7">
    <location>
        <begin position="138"/>
        <end position="186"/>
    </location>
</feature>
<dbReference type="Proteomes" id="UP000198767">
    <property type="component" value="Unassembled WGS sequence"/>
</dbReference>
<keyword evidence="11" id="KW-0969">Cilium</keyword>
<keyword evidence="7" id="KW-0175">Coiled coil</keyword>
<gene>
    <name evidence="11" type="ORF">SAMN04488118_12128</name>
</gene>
<organism evidence="11 12">
    <name type="scientific">Epibacterium ulvae</name>
    <dbReference type="NCBI Taxonomy" id="1156985"/>
    <lineage>
        <taxon>Bacteria</taxon>
        <taxon>Pseudomonadati</taxon>
        <taxon>Pseudomonadota</taxon>
        <taxon>Alphaproteobacteria</taxon>
        <taxon>Rhodobacterales</taxon>
        <taxon>Roseobacteraceae</taxon>
        <taxon>Epibacterium</taxon>
    </lineage>
</organism>
<evidence type="ECO:0000313" key="11">
    <source>
        <dbReference type="EMBL" id="SCZ74064.1"/>
    </source>
</evidence>
<dbReference type="InterPro" id="IPR053927">
    <property type="entry name" value="FlgK_helical"/>
</dbReference>
<dbReference type="GO" id="GO:0009424">
    <property type="term" value="C:bacterial-type flagellum hook"/>
    <property type="evidence" value="ECO:0007669"/>
    <property type="project" value="InterPro"/>
</dbReference>
<feature type="domain" description="Flagellar hook-associated protein FlgK helical" evidence="10">
    <location>
        <begin position="101"/>
        <end position="309"/>
    </location>
</feature>
<keyword evidence="5" id="KW-0964">Secreted</keyword>
<dbReference type="GO" id="GO:0009425">
    <property type="term" value="C:bacterial-type flagellum basal body"/>
    <property type="evidence" value="ECO:0007669"/>
    <property type="project" value="UniProtKB-SubCell"/>
</dbReference>
<dbReference type="EMBL" id="FMWG01000021">
    <property type="protein sequence ID" value="SCZ74064.1"/>
    <property type="molecule type" value="Genomic_DNA"/>
</dbReference>
<dbReference type="OrthoDB" id="7181295at2"/>
<dbReference type="InterPro" id="IPR010930">
    <property type="entry name" value="Flg_bb/hook_C_dom"/>
</dbReference>
<dbReference type="NCBIfam" id="TIGR02492">
    <property type="entry name" value="flgK_ends"/>
    <property type="match status" value="1"/>
</dbReference>
<evidence type="ECO:0000256" key="5">
    <source>
        <dbReference type="ARBA" id="ARBA00022525"/>
    </source>
</evidence>
<dbReference type="Pfam" id="PF06429">
    <property type="entry name" value="Flg_bbr_C"/>
    <property type="match status" value="1"/>
</dbReference>
<evidence type="ECO:0000256" key="1">
    <source>
        <dbReference type="ARBA" id="ARBA00004117"/>
    </source>
</evidence>
<dbReference type="Pfam" id="PF00460">
    <property type="entry name" value="Flg_bb_rod"/>
    <property type="match status" value="1"/>
</dbReference>
<dbReference type="AlphaFoldDB" id="A0A1G5RJ35"/>
<keyword evidence="6" id="KW-0975">Bacterial flagellum</keyword>
<evidence type="ECO:0000259" key="9">
    <source>
        <dbReference type="Pfam" id="PF06429"/>
    </source>
</evidence>
<dbReference type="GO" id="GO:0044780">
    <property type="term" value="P:bacterial-type flagellum assembly"/>
    <property type="evidence" value="ECO:0007669"/>
    <property type="project" value="InterPro"/>
</dbReference>
<dbReference type="Pfam" id="PF22638">
    <property type="entry name" value="FlgK_D1"/>
    <property type="match status" value="1"/>
</dbReference>
<dbReference type="SUPFAM" id="SSF64518">
    <property type="entry name" value="Phase 1 flagellin"/>
    <property type="match status" value="1"/>
</dbReference>
<dbReference type="PANTHER" id="PTHR30033:SF2">
    <property type="entry name" value="FLAGELLAR HOOK PROTEIN"/>
    <property type="match status" value="1"/>
</dbReference>
<keyword evidence="12" id="KW-1185">Reference proteome</keyword>
<evidence type="ECO:0000259" key="10">
    <source>
        <dbReference type="Pfam" id="PF22638"/>
    </source>
</evidence>
<evidence type="ECO:0000256" key="2">
    <source>
        <dbReference type="ARBA" id="ARBA00004613"/>
    </source>
</evidence>